<organism evidence="2 3">
    <name type="scientific">Chrysophaeum taylorii</name>
    <dbReference type="NCBI Taxonomy" id="2483200"/>
    <lineage>
        <taxon>Eukaryota</taxon>
        <taxon>Sar</taxon>
        <taxon>Stramenopiles</taxon>
        <taxon>Ochrophyta</taxon>
        <taxon>Pelagophyceae</taxon>
        <taxon>Pelagomonadales</taxon>
        <taxon>Pelagomonadaceae</taxon>
        <taxon>Chrysophaeum</taxon>
    </lineage>
</organism>
<dbReference type="Gene3D" id="3.40.50.300">
    <property type="entry name" value="P-loop containing nucleotide triphosphate hydrolases"/>
    <property type="match status" value="1"/>
</dbReference>
<keyword evidence="3" id="KW-1185">Reference proteome</keyword>
<keyword evidence="1" id="KW-0472">Membrane</keyword>
<keyword evidence="1" id="KW-1133">Transmembrane helix</keyword>
<evidence type="ECO:0000313" key="3">
    <source>
        <dbReference type="Proteomes" id="UP001230188"/>
    </source>
</evidence>
<dbReference type="AlphaFoldDB" id="A0AAD7XQR9"/>
<evidence type="ECO:0008006" key="4">
    <source>
        <dbReference type="Google" id="ProtNLM"/>
    </source>
</evidence>
<proteinExistence type="predicted"/>
<dbReference type="Proteomes" id="UP001230188">
    <property type="component" value="Unassembled WGS sequence"/>
</dbReference>
<dbReference type="SUPFAM" id="SSF52540">
    <property type="entry name" value="P-loop containing nucleoside triphosphate hydrolases"/>
    <property type="match status" value="1"/>
</dbReference>
<reference evidence="2" key="1">
    <citation type="submission" date="2023-01" db="EMBL/GenBank/DDBJ databases">
        <title>Metagenome sequencing of chrysophaentin producing Chrysophaeum taylorii.</title>
        <authorList>
            <person name="Davison J."/>
            <person name="Bewley C."/>
        </authorList>
    </citation>
    <scope>NUCLEOTIDE SEQUENCE</scope>
    <source>
        <strain evidence="2">NIES-1699</strain>
    </source>
</reference>
<dbReference type="Pfam" id="PF17784">
    <property type="entry name" value="Sulfotransfer_4"/>
    <property type="match status" value="1"/>
</dbReference>
<dbReference type="InterPro" id="IPR027417">
    <property type="entry name" value="P-loop_NTPase"/>
</dbReference>
<comment type="caution">
    <text evidence="2">The sequence shown here is derived from an EMBL/GenBank/DDBJ whole genome shotgun (WGS) entry which is preliminary data.</text>
</comment>
<evidence type="ECO:0000313" key="2">
    <source>
        <dbReference type="EMBL" id="KAJ8611783.1"/>
    </source>
</evidence>
<gene>
    <name evidence="2" type="ORF">CTAYLR_007728</name>
</gene>
<keyword evidence="1" id="KW-0812">Transmembrane</keyword>
<name>A0AAD7XQR9_9STRA</name>
<evidence type="ECO:0000256" key="1">
    <source>
        <dbReference type="SAM" id="Phobius"/>
    </source>
</evidence>
<dbReference type="EMBL" id="JAQMWT010000063">
    <property type="protein sequence ID" value="KAJ8611783.1"/>
    <property type="molecule type" value="Genomic_DNA"/>
</dbReference>
<protein>
    <recommendedName>
        <fullName evidence="4">Sulfotransferase</fullName>
    </recommendedName>
</protein>
<dbReference type="InterPro" id="IPR040632">
    <property type="entry name" value="Sulfotransfer_4"/>
</dbReference>
<dbReference type="PANTHER" id="PTHR36978">
    <property type="entry name" value="P-LOOP CONTAINING NUCLEOTIDE TRIPHOSPHATE HYDROLASE"/>
    <property type="match status" value="1"/>
</dbReference>
<dbReference type="PANTHER" id="PTHR36978:SF4">
    <property type="entry name" value="P-LOOP CONTAINING NUCLEOSIDE TRIPHOSPHATE HYDROLASE PROTEIN"/>
    <property type="match status" value="1"/>
</dbReference>
<feature type="transmembrane region" description="Helical" evidence="1">
    <location>
        <begin position="255"/>
        <end position="282"/>
    </location>
</feature>
<sequence>MGPPGLAQNAAVVAKGMFGKAQVAPAASEPLHVIGAGLGRTGTSSLKLALESLGLKVYHMRENISNQHWPLWRAWSRSTSPEESARAIEGIARGLSSHGFNATTDFPACMVYKELLDLYPSAKVVLSVRSSGEVWATSVLSTIARFVPLMRYPPWSFFEGKVFDVGVINYGWELLGAPPVGGLPLQKDLAAAHDSWIDKVRATVPPDKLLIHEAKHGWKPLCEFLAPEFEQPCADILASGVPYPHANDTVLMQRFIVVVQAVSFFFCASPLLLLLLCVRSLVLKRCGSKSKRP</sequence>
<accession>A0AAD7XQR9</accession>